<comment type="caution">
    <text evidence="3">The sequence shown here is derived from an EMBL/GenBank/DDBJ whole genome shotgun (WGS) entry which is preliminary data.</text>
</comment>
<dbReference type="SUPFAM" id="SSF53800">
    <property type="entry name" value="Chelatase"/>
    <property type="match status" value="1"/>
</dbReference>
<evidence type="ECO:0000313" key="4">
    <source>
        <dbReference type="Proteomes" id="UP001501490"/>
    </source>
</evidence>
<organism evidence="3 4">
    <name type="scientific">Microlunatus ginsengisoli</name>
    <dbReference type="NCBI Taxonomy" id="363863"/>
    <lineage>
        <taxon>Bacteria</taxon>
        <taxon>Bacillati</taxon>
        <taxon>Actinomycetota</taxon>
        <taxon>Actinomycetes</taxon>
        <taxon>Propionibacteriales</taxon>
        <taxon>Propionibacteriaceae</taxon>
        <taxon>Microlunatus</taxon>
    </lineage>
</organism>
<keyword evidence="1" id="KW-0479">Metal-binding</keyword>
<name>A0ABP7ADW1_9ACTN</name>
<evidence type="ECO:0000256" key="2">
    <source>
        <dbReference type="ARBA" id="ARBA00023239"/>
    </source>
</evidence>
<dbReference type="InterPro" id="IPR002762">
    <property type="entry name" value="CbiX-like"/>
</dbReference>
<dbReference type="InterPro" id="IPR050963">
    <property type="entry name" value="Sirohydro_Cobaltochel/CbiX"/>
</dbReference>
<keyword evidence="4" id="KW-1185">Reference proteome</keyword>
<reference evidence="4" key="1">
    <citation type="journal article" date="2019" name="Int. J. Syst. Evol. Microbiol.">
        <title>The Global Catalogue of Microorganisms (GCM) 10K type strain sequencing project: providing services to taxonomists for standard genome sequencing and annotation.</title>
        <authorList>
            <consortium name="The Broad Institute Genomics Platform"/>
            <consortium name="The Broad Institute Genome Sequencing Center for Infectious Disease"/>
            <person name="Wu L."/>
            <person name="Ma J."/>
        </authorList>
    </citation>
    <scope>NUCLEOTIDE SEQUENCE [LARGE SCALE GENOMIC DNA]</scope>
    <source>
        <strain evidence="4">JCM 16929</strain>
    </source>
</reference>
<dbReference type="Gene3D" id="3.40.50.1400">
    <property type="match status" value="2"/>
</dbReference>
<evidence type="ECO:0000256" key="1">
    <source>
        <dbReference type="ARBA" id="ARBA00022723"/>
    </source>
</evidence>
<dbReference type="EMBL" id="BAABAB010000026">
    <property type="protein sequence ID" value="GAA3630194.1"/>
    <property type="molecule type" value="Genomic_DNA"/>
</dbReference>
<proteinExistence type="predicted"/>
<dbReference type="Proteomes" id="UP001501490">
    <property type="component" value="Unassembled WGS sequence"/>
</dbReference>
<gene>
    <name evidence="3" type="ORF">GCM10022236_35780</name>
</gene>
<protein>
    <submittedName>
        <fullName evidence="3">Sirohydrochlorin chelatase</fullName>
    </submittedName>
</protein>
<dbReference type="RefSeq" id="WP_344807071.1">
    <property type="nucleotide sequence ID" value="NZ_BAABAB010000026.1"/>
</dbReference>
<dbReference type="PANTHER" id="PTHR33542:SF5">
    <property type="entry name" value="FERROCHELATASE CHE1"/>
    <property type="match status" value="1"/>
</dbReference>
<dbReference type="PANTHER" id="PTHR33542">
    <property type="entry name" value="SIROHYDROCHLORIN FERROCHELATASE, CHLOROPLASTIC"/>
    <property type="match status" value="1"/>
</dbReference>
<sequence>MTAPSLVLLGNGSDHPGVAQVSHGIRDGLLEIRPELDVHVAFVDPRSEATTEPLRPPTATQVVNKLVKRGVEEVVFLPLLLSSAFHGPADLDALVAQLRTAHPSLRCAVSRPVGPEAQLLAVVDRRLREALRASRVSELDGLVFAAAGSEDVRSNSLVSRRARQWATHHKLPCVTAFASGSGPSTAEAVRTLRAQGRRHIAVGSWFLAPDPTYARQSGRALEMGAIAVAEPMGPEPEVIETALARYLVAAMELVDLDLPEIDDDEEPTPVRHLAAV</sequence>
<evidence type="ECO:0000313" key="3">
    <source>
        <dbReference type="EMBL" id="GAA3630194.1"/>
    </source>
</evidence>
<dbReference type="Pfam" id="PF01903">
    <property type="entry name" value="CbiX"/>
    <property type="match status" value="2"/>
</dbReference>
<accession>A0ABP7ADW1</accession>
<dbReference type="CDD" id="cd03416">
    <property type="entry name" value="CbiX_SirB_N"/>
    <property type="match status" value="1"/>
</dbReference>
<keyword evidence="2" id="KW-0456">Lyase</keyword>